<reference evidence="2 3" key="1">
    <citation type="submission" date="2024-11" db="EMBL/GenBank/DDBJ databases">
        <title>A near-complete genome assembly of Cinchona calisaya.</title>
        <authorList>
            <person name="Lian D.C."/>
            <person name="Zhao X.W."/>
            <person name="Wei L."/>
        </authorList>
    </citation>
    <scope>NUCLEOTIDE SEQUENCE [LARGE SCALE GENOMIC DNA]</scope>
    <source>
        <tissue evidence="2">Nenye</tissue>
    </source>
</reference>
<keyword evidence="1" id="KW-0175">Coiled coil</keyword>
<accession>A0ABD3AV44</accession>
<dbReference type="InterPro" id="IPR010471">
    <property type="entry name" value="DUF1068"/>
</dbReference>
<protein>
    <submittedName>
        <fullName evidence="2">Uncharacterized protein</fullName>
    </submittedName>
</protein>
<gene>
    <name evidence="2" type="ORF">ACH5RR_003520</name>
</gene>
<evidence type="ECO:0000313" key="3">
    <source>
        <dbReference type="Proteomes" id="UP001630127"/>
    </source>
</evidence>
<dbReference type="AlphaFoldDB" id="A0ABD3AV44"/>
<dbReference type="PANTHER" id="PTHR32254">
    <property type="entry name" value="EXPRESSED PROTEIN"/>
    <property type="match status" value="1"/>
</dbReference>
<dbReference type="Proteomes" id="UP001630127">
    <property type="component" value="Unassembled WGS sequence"/>
</dbReference>
<dbReference type="EMBL" id="JBJUIK010000002">
    <property type="protein sequence ID" value="KAL3535059.1"/>
    <property type="molecule type" value="Genomic_DNA"/>
</dbReference>
<dbReference type="PANTHER" id="PTHR32254:SF3">
    <property type="entry name" value="EXPRESSED PROTEIN-RELATED"/>
    <property type="match status" value="1"/>
</dbReference>
<keyword evidence="3" id="KW-1185">Reference proteome</keyword>
<sequence>MHHTNISLGEGKRLASQYQKETEKCNAVTETCEEAREQVQAMLSKEKKNFNVGTKSSSTKLERGIKDMYLHDYQMIHSLSLSKVAKEFCSLSLSLPVSVSN</sequence>
<name>A0ABD3AV44_9GENT</name>
<comment type="caution">
    <text evidence="2">The sequence shown here is derived from an EMBL/GenBank/DDBJ whole genome shotgun (WGS) entry which is preliminary data.</text>
</comment>
<dbReference type="Pfam" id="PF06364">
    <property type="entry name" value="DUF1068"/>
    <property type="match status" value="1"/>
</dbReference>
<evidence type="ECO:0000313" key="2">
    <source>
        <dbReference type="EMBL" id="KAL3535059.1"/>
    </source>
</evidence>
<proteinExistence type="predicted"/>
<feature type="coiled-coil region" evidence="1">
    <location>
        <begin position="18"/>
        <end position="45"/>
    </location>
</feature>
<organism evidence="2 3">
    <name type="scientific">Cinchona calisaya</name>
    <dbReference type="NCBI Taxonomy" id="153742"/>
    <lineage>
        <taxon>Eukaryota</taxon>
        <taxon>Viridiplantae</taxon>
        <taxon>Streptophyta</taxon>
        <taxon>Embryophyta</taxon>
        <taxon>Tracheophyta</taxon>
        <taxon>Spermatophyta</taxon>
        <taxon>Magnoliopsida</taxon>
        <taxon>eudicotyledons</taxon>
        <taxon>Gunneridae</taxon>
        <taxon>Pentapetalae</taxon>
        <taxon>asterids</taxon>
        <taxon>lamiids</taxon>
        <taxon>Gentianales</taxon>
        <taxon>Rubiaceae</taxon>
        <taxon>Cinchonoideae</taxon>
        <taxon>Cinchoneae</taxon>
        <taxon>Cinchona</taxon>
    </lineage>
</organism>
<evidence type="ECO:0000256" key="1">
    <source>
        <dbReference type="SAM" id="Coils"/>
    </source>
</evidence>